<dbReference type="Proteomes" id="UP000626109">
    <property type="component" value="Unassembled WGS sequence"/>
</dbReference>
<feature type="transmembrane region" description="Helical" evidence="1">
    <location>
        <begin position="174"/>
        <end position="196"/>
    </location>
</feature>
<dbReference type="InterPro" id="IPR009631">
    <property type="entry name" value="CGLD27-like"/>
</dbReference>
<evidence type="ECO:0000313" key="2">
    <source>
        <dbReference type="EMBL" id="CAE8644595.1"/>
    </source>
</evidence>
<dbReference type="AlphaFoldDB" id="A0A813I3L5"/>
<organism evidence="2 3">
    <name type="scientific">Polarella glacialis</name>
    <name type="common">Dinoflagellate</name>
    <dbReference type="NCBI Taxonomy" id="89957"/>
    <lineage>
        <taxon>Eukaryota</taxon>
        <taxon>Sar</taxon>
        <taxon>Alveolata</taxon>
        <taxon>Dinophyceae</taxon>
        <taxon>Suessiales</taxon>
        <taxon>Suessiaceae</taxon>
        <taxon>Polarella</taxon>
    </lineage>
</organism>
<protein>
    <submittedName>
        <fullName evidence="2">Uncharacterized protein</fullName>
    </submittedName>
</protein>
<keyword evidence="1" id="KW-0472">Membrane</keyword>
<keyword evidence="1" id="KW-1133">Transmembrane helix</keyword>
<dbReference type="EMBL" id="CAJNNW010002725">
    <property type="protein sequence ID" value="CAE8644595.1"/>
    <property type="molecule type" value="Genomic_DNA"/>
</dbReference>
<feature type="non-terminal residue" evidence="2">
    <location>
        <position position="1"/>
    </location>
</feature>
<gene>
    <name evidence="2" type="ORF">PGLA2088_LOCUS3192</name>
</gene>
<feature type="transmembrane region" description="Helical" evidence="1">
    <location>
        <begin position="140"/>
        <end position="162"/>
    </location>
</feature>
<feature type="transmembrane region" description="Helical" evidence="1">
    <location>
        <begin position="59"/>
        <end position="80"/>
    </location>
</feature>
<sequence length="477" mass="50945">MAFGISGPCFAAPANAEQAQARATRVQSLHGPEWRSLSAPLQSWAQTGAFHFWQRLSVFSVQGTWALGAAVGTCLTLRAARRRSGARRGPQPRGSLALRHASRRKVGMDEIDPTKEYQALQEDALGSWGFLSDDEWRSRVLLLSAASIVIGTGLTSVVYPPVDGESGEVSVRNVVADILFGSGIGSVLVISVLLFLGSKLSGVNKMLQQKSFILESNSQENAPSGGFYTTEQKKSQESVRKDRLVATYSTEPALARLRVSLGIAFLGSAAVWAAGTTVGGDLTMAAQEDEEETADGDPGAENIRRCKGGCLPGVGTVGKKPVQICPSWCPESADTLRADQYLEFRMGGNYRLCYSANGTFGENQADVTRQRIVVNGVFDLSTGCNTPNCLSNRRYDCYMRRNAFSTASGKYGMDTSCVIDYSYPGAGFYGPTGSGSWSSEFTSSGYDETTGASLGMKVQPCGTKPATFICRDGGACD</sequence>
<evidence type="ECO:0000256" key="1">
    <source>
        <dbReference type="SAM" id="Phobius"/>
    </source>
</evidence>
<accession>A0A813I3L5</accession>
<reference evidence="2" key="1">
    <citation type="submission" date="2021-02" db="EMBL/GenBank/DDBJ databases">
        <authorList>
            <person name="Dougan E. K."/>
            <person name="Rhodes N."/>
            <person name="Thang M."/>
            <person name="Chan C."/>
        </authorList>
    </citation>
    <scope>NUCLEOTIDE SEQUENCE</scope>
</reference>
<proteinExistence type="predicted"/>
<keyword evidence="1" id="KW-0812">Transmembrane</keyword>
<comment type="caution">
    <text evidence="2">The sequence shown here is derived from an EMBL/GenBank/DDBJ whole genome shotgun (WGS) entry which is preliminary data.</text>
</comment>
<evidence type="ECO:0000313" key="3">
    <source>
        <dbReference type="Proteomes" id="UP000626109"/>
    </source>
</evidence>
<dbReference type="Pfam" id="PF06799">
    <property type="entry name" value="CGLD27-like"/>
    <property type="match status" value="1"/>
</dbReference>
<name>A0A813I3L5_POLGL</name>